<name>A0ABV2BYZ6_9GAMM</name>
<sequence>MSENLQQLSSRKGLTENLFEKIIQAGGEPVRLKEVAKTFKIGKANVYGASTAYDFIQGPNAGKKAYVCNGSSCLCAGKQEFVKQQLQQHLKDDEIGHVSCIGRCHENLSFQYQGKNYSGKDIDNIKAIIDESAPSQETYTIECLLAKPLLMESIEQVESYYQLFTQVIQSQNKQSLLEQIVRSGLRGRGGAGFPTGIKWKACAAEIAEQKYIVCNADEGDPGAFSDRYLLEHRPHAVLFGMLMAGYLAGANWGVLYIRDEYPQSVENTQKAIDEFEKLNLLADLNFQFQFKIIRGAGAYICGEETALLRSIEGQRPMVSVRPPFPTVKGLFGKPTIVNNVETFASIHWILAHSAESFAALGNGRSTGTKLLSMDSCFNRPGIYEIEMGMPLKQMIDIAGGFSRPLKALHIGGPLGGLVPIEKIEHLTLDFESFQTQGFLLGHASIIGIPVEQDLGKYIMHLFDFTEAESCGKCFPCRIGATRGKEMFRDAITKENLLDKVLLDDLLETMEKGSLCALGGGVPLPVKNALQYFFAELTHLFDPQSLKKIQALEKSI</sequence>
<keyword evidence="2" id="KW-1185">Reference proteome</keyword>
<dbReference type="SUPFAM" id="SSF142984">
    <property type="entry name" value="Nqo1 middle domain-like"/>
    <property type="match status" value="1"/>
</dbReference>
<evidence type="ECO:0000313" key="1">
    <source>
        <dbReference type="EMBL" id="MET1257163.1"/>
    </source>
</evidence>
<dbReference type="PANTHER" id="PTHR43578">
    <property type="entry name" value="NADH-QUINONE OXIDOREDUCTASE SUBUNIT F"/>
    <property type="match status" value="1"/>
</dbReference>
<protein>
    <submittedName>
        <fullName evidence="1">NADH-ubiquinone oxidoreductase-F iron-sulfur binding region domain-containing protein</fullName>
    </submittedName>
</protein>
<gene>
    <name evidence="1" type="ORF">ABVT43_18610</name>
</gene>
<dbReference type="Pfam" id="PF10589">
    <property type="entry name" value="NADH_4Fe-4S"/>
    <property type="match status" value="1"/>
</dbReference>
<dbReference type="SUPFAM" id="SSF52833">
    <property type="entry name" value="Thioredoxin-like"/>
    <property type="match status" value="1"/>
</dbReference>
<dbReference type="PANTHER" id="PTHR43578:SF3">
    <property type="entry name" value="NADH-QUINONE OXIDOREDUCTASE SUBUNIT F"/>
    <property type="match status" value="1"/>
</dbReference>
<dbReference type="InterPro" id="IPR019575">
    <property type="entry name" value="Nuop51_4Fe4S-bd"/>
</dbReference>
<dbReference type="Gene3D" id="3.40.50.11540">
    <property type="entry name" value="NADH-ubiquinone oxidoreductase 51kDa subunit"/>
    <property type="match status" value="1"/>
</dbReference>
<evidence type="ECO:0000313" key="2">
    <source>
        <dbReference type="Proteomes" id="UP001548189"/>
    </source>
</evidence>
<dbReference type="Proteomes" id="UP001548189">
    <property type="component" value="Unassembled WGS sequence"/>
</dbReference>
<organism evidence="1 2">
    <name type="scientific">Aliikangiella maris</name>
    <dbReference type="NCBI Taxonomy" id="3162458"/>
    <lineage>
        <taxon>Bacteria</taxon>
        <taxon>Pseudomonadati</taxon>
        <taxon>Pseudomonadota</taxon>
        <taxon>Gammaproteobacteria</taxon>
        <taxon>Oceanospirillales</taxon>
        <taxon>Pleioneaceae</taxon>
        <taxon>Aliikangiella</taxon>
    </lineage>
</organism>
<dbReference type="Pfam" id="PF01257">
    <property type="entry name" value="2Fe-2S_thioredx"/>
    <property type="match status" value="1"/>
</dbReference>
<dbReference type="SUPFAM" id="SSF140490">
    <property type="entry name" value="Nqo1C-terminal domain-like"/>
    <property type="match status" value="1"/>
</dbReference>
<dbReference type="SMART" id="SM00928">
    <property type="entry name" value="NADH_4Fe-4S"/>
    <property type="match status" value="1"/>
</dbReference>
<reference evidence="1 2" key="1">
    <citation type="submission" date="2024-06" db="EMBL/GenBank/DDBJ databases">
        <authorList>
            <person name="Li F."/>
        </authorList>
    </citation>
    <scope>NUCLEOTIDE SEQUENCE [LARGE SCALE GENOMIC DNA]</scope>
    <source>
        <strain evidence="1 2">GXAS 311</strain>
    </source>
</reference>
<dbReference type="SUPFAM" id="SSF142019">
    <property type="entry name" value="Nqo1 FMN-binding domain-like"/>
    <property type="match status" value="1"/>
</dbReference>
<dbReference type="InterPro" id="IPR001949">
    <property type="entry name" value="NADH-UbQ_OxRdtase_51kDa_CS"/>
</dbReference>
<dbReference type="InterPro" id="IPR037207">
    <property type="entry name" value="Nuop51_4Fe4S-bd_sf"/>
</dbReference>
<dbReference type="Gene3D" id="3.10.20.600">
    <property type="match status" value="1"/>
</dbReference>
<dbReference type="CDD" id="cd02980">
    <property type="entry name" value="TRX_Fd_family"/>
    <property type="match status" value="1"/>
</dbReference>
<comment type="caution">
    <text evidence="1">The sequence shown here is derived from an EMBL/GenBank/DDBJ whole genome shotgun (WGS) entry which is preliminary data.</text>
</comment>
<dbReference type="InterPro" id="IPR037225">
    <property type="entry name" value="Nuo51_FMN-bd_sf"/>
</dbReference>
<dbReference type="InterPro" id="IPR036249">
    <property type="entry name" value="Thioredoxin-like_sf"/>
</dbReference>
<dbReference type="Gene3D" id="1.20.1440.230">
    <property type="entry name" value="NADH-ubiquinone oxidoreductase 51kDa subunit, iron-sulphur binding domain"/>
    <property type="match status" value="1"/>
</dbReference>
<dbReference type="EMBL" id="JBEVCJ010000037">
    <property type="protein sequence ID" value="MET1257163.1"/>
    <property type="molecule type" value="Genomic_DNA"/>
</dbReference>
<proteinExistence type="predicted"/>
<dbReference type="Pfam" id="PF01512">
    <property type="entry name" value="Complex1_51K"/>
    <property type="match status" value="1"/>
</dbReference>
<dbReference type="InterPro" id="IPR011538">
    <property type="entry name" value="Nuo51_FMN-bd"/>
</dbReference>
<accession>A0ABV2BYZ6</accession>
<dbReference type="PROSITE" id="PS00645">
    <property type="entry name" value="COMPLEX1_51K_2"/>
    <property type="match status" value="1"/>
</dbReference>